<dbReference type="EMBL" id="VLTJ01000004">
    <property type="protein sequence ID" value="TSH98604.1"/>
    <property type="molecule type" value="Genomic_DNA"/>
</dbReference>
<evidence type="ECO:0000256" key="2">
    <source>
        <dbReference type="SAM" id="SignalP"/>
    </source>
</evidence>
<organism evidence="3 4">
    <name type="scientific">Verticiella sediminum</name>
    <dbReference type="NCBI Taxonomy" id="1247510"/>
    <lineage>
        <taxon>Bacteria</taxon>
        <taxon>Pseudomonadati</taxon>
        <taxon>Pseudomonadota</taxon>
        <taxon>Betaproteobacteria</taxon>
        <taxon>Burkholderiales</taxon>
        <taxon>Alcaligenaceae</taxon>
        <taxon>Verticiella</taxon>
    </lineage>
</organism>
<feature type="signal peptide" evidence="2">
    <location>
        <begin position="1"/>
        <end position="23"/>
    </location>
</feature>
<accession>A0A556B0D7</accession>
<dbReference type="OrthoDB" id="8678477at2"/>
<dbReference type="Gene3D" id="3.40.190.10">
    <property type="entry name" value="Periplasmic binding protein-like II"/>
    <property type="match status" value="1"/>
</dbReference>
<evidence type="ECO:0000313" key="3">
    <source>
        <dbReference type="EMBL" id="TSH98604.1"/>
    </source>
</evidence>
<dbReference type="Pfam" id="PF03401">
    <property type="entry name" value="TctC"/>
    <property type="match status" value="1"/>
</dbReference>
<keyword evidence="4" id="KW-1185">Reference proteome</keyword>
<gene>
    <name evidence="3" type="ORF">FOZ76_02305</name>
</gene>
<keyword evidence="2" id="KW-0732">Signal</keyword>
<dbReference type="PROSITE" id="PS51257">
    <property type="entry name" value="PROKAR_LIPOPROTEIN"/>
    <property type="match status" value="1"/>
</dbReference>
<comment type="caution">
    <text evidence="3">The sequence shown here is derived from an EMBL/GenBank/DDBJ whole genome shotgun (WGS) entry which is preliminary data.</text>
</comment>
<proteinExistence type="inferred from homology"/>
<feature type="chain" id="PRO_5021921011" evidence="2">
    <location>
        <begin position="24"/>
        <end position="322"/>
    </location>
</feature>
<reference evidence="3 4" key="1">
    <citation type="submission" date="2019-07" db="EMBL/GenBank/DDBJ databases">
        <title>Qingshengfaniella alkalisoli gen. nov., sp. nov., isolated from saline soil.</title>
        <authorList>
            <person name="Xu L."/>
            <person name="Huang X.-X."/>
            <person name="Sun J.-Q."/>
        </authorList>
    </citation>
    <scope>NUCLEOTIDE SEQUENCE [LARGE SCALE GENOMIC DNA]</scope>
    <source>
        <strain evidence="3 4">DSM 27279</strain>
    </source>
</reference>
<protein>
    <submittedName>
        <fullName evidence="3">Tripartite tricarboxylate transporter substrate binding protein</fullName>
    </submittedName>
</protein>
<dbReference type="Gene3D" id="3.40.190.150">
    <property type="entry name" value="Bordetella uptake gene, domain 1"/>
    <property type="match status" value="1"/>
</dbReference>
<name>A0A556B0D7_9BURK</name>
<evidence type="ECO:0000313" key="4">
    <source>
        <dbReference type="Proteomes" id="UP000318405"/>
    </source>
</evidence>
<dbReference type="RefSeq" id="WP_143946511.1">
    <property type="nucleotide sequence ID" value="NZ_BAABMB010000001.1"/>
</dbReference>
<dbReference type="CDD" id="cd07012">
    <property type="entry name" value="PBP2_Bug_TTT"/>
    <property type="match status" value="1"/>
</dbReference>
<dbReference type="SUPFAM" id="SSF53850">
    <property type="entry name" value="Periplasmic binding protein-like II"/>
    <property type="match status" value="1"/>
</dbReference>
<comment type="similarity">
    <text evidence="1">Belongs to the UPF0065 (bug) family.</text>
</comment>
<dbReference type="InterPro" id="IPR005064">
    <property type="entry name" value="BUG"/>
</dbReference>
<dbReference type="AlphaFoldDB" id="A0A556B0D7"/>
<evidence type="ECO:0000256" key="1">
    <source>
        <dbReference type="ARBA" id="ARBA00006987"/>
    </source>
</evidence>
<dbReference type="Proteomes" id="UP000318405">
    <property type="component" value="Unassembled WGS sequence"/>
</dbReference>
<dbReference type="PIRSF" id="PIRSF017082">
    <property type="entry name" value="YflP"/>
    <property type="match status" value="1"/>
</dbReference>
<dbReference type="PANTHER" id="PTHR42928:SF5">
    <property type="entry name" value="BLR1237 PROTEIN"/>
    <property type="match status" value="1"/>
</dbReference>
<dbReference type="PANTHER" id="PTHR42928">
    <property type="entry name" value="TRICARBOXYLATE-BINDING PROTEIN"/>
    <property type="match status" value="1"/>
</dbReference>
<sequence length="322" mass="33599">MPSRFAAAALLAASCALPVATLAAGFPDKPVRIIVPYPAGGTADVLPRLIGQKLGDLWGQPVIIDNRAGAGGNIGADAAAKAAPDGYTLLATPPAPLVINQYLYANLPYDAEALTPITTLAAAPNVLAVRKDFPAKTPAEFIAYAQANPGAVSVATQGNGTTSHLTGAMFGVAIDTRFMFVPYRGTSPALADLMGGQVDVFFDNIGSMYPQHKSGTTRILAVAGPERSPLLPEVPTLAESGLKDFESVTWFGLVAPPGTPDAIADQLNADIARVLAMPEIAERFREQGVAPVGEPRAEAAAFMQRERERWKAVIDATDVAVN</sequence>
<dbReference type="InterPro" id="IPR042100">
    <property type="entry name" value="Bug_dom1"/>
</dbReference>